<evidence type="ECO:0000256" key="7">
    <source>
        <dbReference type="SAM" id="Phobius"/>
    </source>
</evidence>
<feature type="transmembrane region" description="Helical" evidence="7">
    <location>
        <begin position="79"/>
        <end position="99"/>
    </location>
</feature>
<feature type="domain" description="Fatty acid hydroxylase" evidence="8">
    <location>
        <begin position="86"/>
        <end position="221"/>
    </location>
</feature>
<keyword evidence="5" id="KW-0443">Lipid metabolism</keyword>
<dbReference type="EMBL" id="CP001108">
    <property type="protein sequence ID" value="ACF46383.1"/>
    <property type="molecule type" value="Genomic_DNA"/>
</dbReference>
<dbReference type="STRING" id="290512.Paes_1362"/>
<dbReference type="HOGENOM" id="CLU_033631_0_0_10"/>
<dbReference type="GO" id="GO:0016020">
    <property type="term" value="C:membrane"/>
    <property type="evidence" value="ECO:0007669"/>
    <property type="project" value="GOC"/>
</dbReference>
<evidence type="ECO:0000256" key="3">
    <source>
        <dbReference type="ARBA" id="ARBA00022989"/>
    </source>
</evidence>
<dbReference type="InterPro" id="IPR051689">
    <property type="entry name" value="Sterol_desaturase/TMEM195"/>
</dbReference>
<dbReference type="Proteomes" id="UP000002725">
    <property type="component" value="Chromosome"/>
</dbReference>
<evidence type="ECO:0000256" key="4">
    <source>
        <dbReference type="ARBA" id="ARBA00023002"/>
    </source>
</evidence>
<dbReference type="GO" id="GO:0005506">
    <property type="term" value="F:iron ion binding"/>
    <property type="evidence" value="ECO:0007669"/>
    <property type="project" value="InterPro"/>
</dbReference>
<dbReference type="InterPro" id="IPR006694">
    <property type="entry name" value="Fatty_acid_hydroxylase"/>
</dbReference>
<evidence type="ECO:0000256" key="5">
    <source>
        <dbReference type="ARBA" id="ARBA00023098"/>
    </source>
</evidence>
<dbReference type="PANTHER" id="PTHR21624:SF1">
    <property type="entry name" value="ALKYLGLYCEROL MONOOXYGENASE"/>
    <property type="match status" value="1"/>
</dbReference>
<feature type="transmembrane region" description="Helical" evidence="7">
    <location>
        <begin position="41"/>
        <end position="64"/>
    </location>
</feature>
<accession>B4S8J6</accession>
<dbReference type="PANTHER" id="PTHR21624">
    <property type="entry name" value="STEROL DESATURASE-RELATED PROTEIN"/>
    <property type="match status" value="1"/>
</dbReference>
<organism evidence="9 10">
    <name type="scientific">Prosthecochloris aestuarii (strain DSM 271 / SK 413)</name>
    <dbReference type="NCBI Taxonomy" id="290512"/>
    <lineage>
        <taxon>Bacteria</taxon>
        <taxon>Pseudomonadati</taxon>
        <taxon>Chlorobiota</taxon>
        <taxon>Chlorobiia</taxon>
        <taxon>Chlorobiales</taxon>
        <taxon>Chlorobiaceae</taxon>
        <taxon>Prosthecochloris</taxon>
    </lineage>
</organism>
<protein>
    <submittedName>
        <fullName evidence="9">Fatty acid hydroxylase</fullName>
    </submittedName>
</protein>
<keyword evidence="3 7" id="KW-1133">Transmembrane helix</keyword>
<dbReference type="RefSeq" id="WP_012505917.1">
    <property type="nucleotide sequence ID" value="NC_011059.1"/>
</dbReference>
<dbReference type="GO" id="GO:0012505">
    <property type="term" value="C:endomembrane system"/>
    <property type="evidence" value="ECO:0007669"/>
    <property type="project" value="UniProtKB-SubCell"/>
</dbReference>
<dbReference type="Pfam" id="PF04116">
    <property type="entry name" value="FA_hydroxylase"/>
    <property type="match status" value="1"/>
</dbReference>
<feature type="transmembrane region" description="Helical" evidence="7">
    <location>
        <begin position="6"/>
        <end position="29"/>
    </location>
</feature>
<dbReference type="AlphaFoldDB" id="B4S8J6"/>
<keyword evidence="2 7" id="KW-0812">Transmembrane</keyword>
<keyword evidence="10" id="KW-1185">Reference proteome</keyword>
<evidence type="ECO:0000313" key="10">
    <source>
        <dbReference type="Proteomes" id="UP000002725"/>
    </source>
</evidence>
<keyword evidence="6 7" id="KW-0472">Membrane</keyword>
<dbReference type="KEGG" id="paa:Paes_1362"/>
<dbReference type="GO" id="GO:0008610">
    <property type="term" value="P:lipid biosynthetic process"/>
    <property type="evidence" value="ECO:0007669"/>
    <property type="project" value="InterPro"/>
</dbReference>
<evidence type="ECO:0000313" key="9">
    <source>
        <dbReference type="EMBL" id="ACF46383.1"/>
    </source>
</evidence>
<evidence type="ECO:0000256" key="6">
    <source>
        <dbReference type="ARBA" id="ARBA00023136"/>
    </source>
</evidence>
<evidence type="ECO:0000256" key="2">
    <source>
        <dbReference type="ARBA" id="ARBA00022692"/>
    </source>
</evidence>
<name>B4S8J6_PROA2</name>
<evidence type="ECO:0000256" key="1">
    <source>
        <dbReference type="ARBA" id="ARBA00004127"/>
    </source>
</evidence>
<dbReference type="GO" id="GO:0050479">
    <property type="term" value="F:glyceryl-ether monooxygenase activity"/>
    <property type="evidence" value="ECO:0007669"/>
    <property type="project" value="TreeGrafter"/>
</dbReference>
<reference evidence="9" key="1">
    <citation type="submission" date="2008-06" db="EMBL/GenBank/DDBJ databases">
        <title>Complete sequence of chromosome of Prosthecochloris aestuarii DSM 271.</title>
        <authorList>
            <consortium name="US DOE Joint Genome Institute"/>
            <person name="Lucas S."/>
            <person name="Copeland A."/>
            <person name="Lapidus A."/>
            <person name="Glavina del Rio T."/>
            <person name="Dalin E."/>
            <person name="Tice H."/>
            <person name="Bruce D."/>
            <person name="Goodwin L."/>
            <person name="Pitluck S."/>
            <person name="Schmutz J."/>
            <person name="Larimer F."/>
            <person name="Land M."/>
            <person name="Hauser L."/>
            <person name="Kyrpides N."/>
            <person name="Anderson I."/>
            <person name="Liu Z."/>
            <person name="Li T."/>
            <person name="Zhao F."/>
            <person name="Overmann J."/>
            <person name="Bryant D.A."/>
            <person name="Richardson P."/>
        </authorList>
    </citation>
    <scope>NUCLEOTIDE SEQUENCE [LARGE SCALE GENOMIC DNA]</scope>
    <source>
        <strain evidence="9">DSM 271</strain>
    </source>
</reference>
<evidence type="ECO:0000259" key="8">
    <source>
        <dbReference type="Pfam" id="PF04116"/>
    </source>
</evidence>
<dbReference type="eggNOG" id="COG3000">
    <property type="taxonomic scope" value="Bacteria"/>
</dbReference>
<gene>
    <name evidence="9" type="ordered locus">Paes_1362</name>
</gene>
<sequence length="257" mass="29727">MDTLQLTSYITIIALAIVFWIAEGVVPFFRGRTQRARHASANLSLAGMNLMILLPSGLFMAFILHEAKMWWPGLRGTDLPYALQTVLILLSIDLWMYIWHRINHEIDFLWRFHAVHHSDPALDVTSAWRFHIVEITFSELLRYPVLIFIGAEIQDLLLYSLIMTPIIEFHHSNISIPAALDRTLRLVIPTPLMHRIHHSVIRTEHDSNYGSMLSIWDRIFNSFKLKEDISAMPLGLIKESAPDQQTIKALLTRPFRL</sequence>
<comment type="subcellular location">
    <subcellularLocation>
        <location evidence="1">Endomembrane system</location>
        <topology evidence="1">Multi-pass membrane protein</topology>
    </subcellularLocation>
</comment>
<proteinExistence type="predicted"/>
<dbReference type="GO" id="GO:0006643">
    <property type="term" value="P:membrane lipid metabolic process"/>
    <property type="evidence" value="ECO:0007669"/>
    <property type="project" value="TreeGrafter"/>
</dbReference>
<keyword evidence="4" id="KW-0560">Oxidoreductase</keyword>